<evidence type="ECO:0000313" key="4">
    <source>
        <dbReference type="EMBL" id="TMI83170.1"/>
    </source>
</evidence>
<gene>
    <name evidence="4" type="ORF">E6H03_04200</name>
</gene>
<evidence type="ECO:0000256" key="2">
    <source>
        <dbReference type="SAM" id="MobiDB-lite"/>
    </source>
</evidence>
<dbReference type="InterPro" id="IPR045087">
    <property type="entry name" value="Cu-oxidase_fam"/>
</dbReference>
<evidence type="ECO:0000313" key="5">
    <source>
        <dbReference type="Proteomes" id="UP000318093"/>
    </source>
</evidence>
<dbReference type="PANTHER" id="PTHR48267:SF1">
    <property type="entry name" value="BILIRUBIN OXIDASE"/>
    <property type="match status" value="1"/>
</dbReference>
<dbReference type="Proteomes" id="UP000318093">
    <property type="component" value="Unassembled WGS sequence"/>
</dbReference>
<accession>A0A537JI62</accession>
<feature type="domain" description="Plastocyanin-like" evidence="3">
    <location>
        <begin position="390"/>
        <end position="437"/>
    </location>
</feature>
<feature type="region of interest" description="Disordered" evidence="2">
    <location>
        <begin position="371"/>
        <end position="390"/>
    </location>
</feature>
<dbReference type="GO" id="GO:0016491">
    <property type="term" value="F:oxidoreductase activity"/>
    <property type="evidence" value="ECO:0007669"/>
    <property type="project" value="InterPro"/>
</dbReference>
<dbReference type="InterPro" id="IPR008972">
    <property type="entry name" value="Cupredoxin"/>
</dbReference>
<reference evidence="4 5" key="1">
    <citation type="journal article" date="2019" name="Nat. Microbiol.">
        <title>Mediterranean grassland soil C-N compound turnover is dependent on rainfall and depth, and is mediated by genomically divergent microorganisms.</title>
        <authorList>
            <person name="Diamond S."/>
            <person name="Andeer P.F."/>
            <person name="Li Z."/>
            <person name="Crits-Christoph A."/>
            <person name="Burstein D."/>
            <person name="Anantharaman K."/>
            <person name="Lane K.R."/>
            <person name="Thomas B.C."/>
            <person name="Pan C."/>
            <person name="Northen T.R."/>
            <person name="Banfield J.F."/>
        </authorList>
    </citation>
    <scope>NUCLEOTIDE SEQUENCE [LARGE SCALE GENOMIC DNA]</scope>
    <source>
        <strain evidence="4">NP_6</strain>
    </source>
</reference>
<dbReference type="GO" id="GO:0005507">
    <property type="term" value="F:copper ion binding"/>
    <property type="evidence" value="ECO:0007669"/>
    <property type="project" value="InterPro"/>
</dbReference>
<dbReference type="AlphaFoldDB" id="A0A537JI62"/>
<dbReference type="CDD" id="cd13868">
    <property type="entry name" value="CuRO_2_CotA_like"/>
    <property type="match status" value="1"/>
</dbReference>
<dbReference type="SUPFAM" id="SSF49503">
    <property type="entry name" value="Cupredoxins"/>
    <property type="match status" value="3"/>
</dbReference>
<sequence length="576" mass="63192">MGSFDPFTGPIPTVVHLHGAEDSSLFDGAPEAWFTPDGRHGKGYSTLIATDPNAAVYEYPNGQQAATLWFHDHALGITRLNVFSGLAAFYFIRDQYDTGRSDNPLRLPAGPQEIELMIQDRQFDTNGQLLFPDSPANPSLVDGAPGNPGLHPFWIPEFFGDVICVNGRSWPYLNVEPRRYRFHIVNSSNSRFYRMGLADSKNGAQGPPLWQIGTDGGLLDRPVQLPGLVEPFATHPTPTTRLFLAPSERADIILDFTGASGRRLTLTNDAQVPFPSGNPLHPSDPTRSVMELRVNLPLSSSDTTYNPASGAPLRGGQNQEPIIVRLADPVAGQLAPRVQPSNTRQLVLFEFESPAGQPVEDLINNTKWRGIRDRAGNPPDTRVPGSKQDTFGQGIWMTELPRVGSTEVWEFLNLTVDAHPIHIHLIQFQLINRQPVTIDAYTAAWASQFPGGQFFGYTDNPDGSVTWGVVNYPLGVIIPGYGPPHDYLKPNADGALGGNPAFSPFLSGPVHTIKVFPGFVNRFVVRWAPQATLVGGVQPGQNLFPFDPTKGPGYVLHCHILDHEDNEMMRPYLPVP</sequence>
<protein>
    <submittedName>
        <fullName evidence="4">Bilirubin oxidase</fullName>
    </submittedName>
</protein>
<proteinExistence type="inferred from homology"/>
<comment type="caution">
    <text evidence="4">The sequence shown here is derived from an EMBL/GenBank/DDBJ whole genome shotgun (WGS) entry which is preliminary data.</text>
</comment>
<dbReference type="Gene3D" id="2.60.40.420">
    <property type="entry name" value="Cupredoxins - blue copper proteins"/>
    <property type="match status" value="3"/>
</dbReference>
<organism evidence="4 5">
    <name type="scientific">Candidatus Segetimicrobium genomatis</name>
    <dbReference type="NCBI Taxonomy" id="2569760"/>
    <lineage>
        <taxon>Bacteria</taxon>
        <taxon>Bacillati</taxon>
        <taxon>Candidatus Sysuimicrobiota</taxon>
        <taxon>Candidatus Sysuimicrobiia</taxon>
        <taxon>Candidatus Sysuimicrobiales</taxon>
        <taxon>Candidatus Segetimicrobiaceae</taxon>
        <taxon>Candidatus Segetimicrobium</taxon>
    </lineage>
</organism>
<evidence type="ECO:0000259" key="3">
    <source>
        <dbReference type="Pfam" id="PF07731"/>
    </source>
</evidence>
<dbReference type="Pfam" id="PF07731">
    <property type="entry name" value="Cu-oxidase_2"/>
    <property type="match status" value="1"/>
</dbReference>
<comment type="similarity">
    <text evidence="1">Belongs to the multicopper oxidase family.</text>
</comment>
<evidence type="ECO:0000256" key="1">
    <source>
        <dbReference type="ARBA" id="ARBA00010609"/>
    </source>
</evidence>
<dbReference type="EMBL" id="VBAN01000123">
    <property type="protein sequence ID" value="TMI83170.1"/>
    <property type="molecule type" value="Genomic_DNA"/>
</dbReference>
<dbReference type="PANTHER" id="PTHR48267">
    <property type="entry name" value="CUPREDOXIN SUPERFAMILY PROTEIN"/>
    <property type="match status" value="1"/>
</dbReference>
<name>A0A537JI62_9BACT</name>
<dbReference type="InterPro" id="IPR011706">
    <property type="entry name" value="Cu-oxidase_C"/>
</dbReference>